<proteinExistence type="predicted"/>
<dbReference type="Proteomes" id="UP001500936">
    <property type="component" value="Unassembled WGS sequence"/>
</dbReference>
<gene>
    <name evidence="1" type="ORF">GCM10023187_11860</name>
</gene>
<evidence type="ECO:0000313" key="1">
    <source>
        <dbReference type="EMBL" id="GAA4399653.1"/>
    </source>
</evidence>
<dbReference type="EMBL" id="BAABHB010000002">
    <property type="protein sequence ID" value="GAA4399653.1"/>
    <property type="molecule type" value="Genomic_DNA"/>
</dbReference>
<evidence type="ECO:0000313" key="2">
    <source>
        <dbReference type="Proteomes" id="UP001500936"/>
    </source>
</evidence>
<keyword evidence="2" id="KW-1185">Reference proteome</keyword>
<sequence length="299" mass="32020">MYALLLFTAAVSCKKEEAGPEPISLQLLTATVTPDDANAQCTKATDRGFENALTYTSNVDIRKYYAEISVDWVASNGVKGSFIAGTSKPTTADRIFQHSCFAFGTATWFEQRFTVRLYALSALGTKTGSVLAESNTIGPVRVEAPRPVVPTISISRVTPTLKKLNNPECFDGGSEYEYSIEYATNAPLDFYYVEITQDGNFSPSGSAFRFDQQARGVENSLVRVLGGSCTKFDADAAMNIYFTLKLYAKDNAGNKTGNPISTSNRYGPVVVGKPAGGARIGADGSAAGETGPSSVLPKW</sequence>
<evidence type="ECO:0008006" key="3">
    <source>
        <dbReference type="Google" id="ProtNLM"/>
    </source>
</evidence>
<reference evidence="2" key="1">
    <citation type="journal article" date="2019" name="Int. J. Syst. Evol. Microbiol.">
        <title>The Global Catalogue of Microorganisms (GCM) 10K type strain sequencing project: providing services to taxonomists for standard genome sequencing and annotation.</title>
        <authorList>
            <consortium name="The Broad Institute Genomics Platform"/>
            <consortium name="The Broad Institute Genome Sequencing Center for Infectious Disease"/>
            <person name="Wu L."/>
            <person name="Ma J."/>
        </authorList>
    </citation>
    <scope>NUCLEOTIDE SEQUENCE [LARGE SCALE GENOMIC DNA]</scope>
    <source>
        <strain evidence="2">JCM 17925</strain>
    </source>
</reference>
<name>A0ABP8K3C7_9BACT</name>
<accession>A0ABP8K3C7</accession>
<organism evidence="1 2">
    <name type="scientific">Nibrella viscosa</name>
    <dbReference type="NCBI Taxonomy" id="1084524"/>
    <lineage>
        <taxon>Bacteria</taxon>
        <taxon>Pseudomonadati</taxon>
        <taxon>Bacteroidota</taxon>
        <taxon>Cytophagia</taxon>
        <taxon>Cytophagales</taxon>
        <taxon>Spirosomataceae</taxon>
        <taxon>Nibrella</taxon>
    </lineage>
</organism>
<comment type="caution">
    <text evidence="1">The sequence shown here is derived from an EMBL/GenBank/DDBJ whole genome shotgun (WGS) entry which is preliminary data.</text>
</comment>
<protein>
    <recommendedName>
        <fullName evidence="3">Lipoprotein</fullName>
    </recommendedName>
</protein>